<dbReference type="PANTHER" id="PTHR12526:SF510">
    <property type="entry name" value="D-INOSITOL 3-PHOSPHATE GLYCOSYLTRANSFERASE"/>
    <property type="match status" value="1"/>
</dbReference>
<accession>A0ABU8LAV5</accession>
<dbReference type="PANTHER" id="PTHR12526">
    <property type="entry name" value="GLYCOSYLTRANSFERASE"/>
    <property type="match status" value="1"/>
</dbReference>
<keyword evidence="5" id="KW-1185">Reference proteome</keyword>
<dbReference type="GO" id="GO:0016757">
    <property type="term" value="F:glycosyltransferase activity"/>
    <property type="evidence" value="ECO:0007669"/>
    <property type="project" value="UniProtKB-KW"/>
</dbReference>
<dbReference type="EC" id="2.4.-.-" evidence="4"/>
<name>A0ABU8LAV5_9MICO</name>
<gene>
    <name evidence="4" type="ORF">WDU99_07915</name>
</gene>
<feature type="domain" description="Glycosyltransferase subfamily 4-like N-terminal" evidence="3">
    <location>
        <begin position="27"/>
        <end position="190"/>
    </location>
</feature>
<keyword evidence="2 4" id="KW-0808">Transferase</keyword>
<dbReference type="Pfam" id="PF13439">
    <property type="entry name" value="Glyco_transf_4"/>
    <property type="match status" value="1"/>
</dbReference>
<dbReference type="RefSeq" id="WP_337331904.1">
    <property type="nucleotide sequence ID" value="NZ_JBBDGM010000005.1"/>
</dbReference>
<dbReference type="EMBL" id="JBBDGM010000005">
    <property type="protein sequence ID" value="MEJ1088238.1"/>
    <property type="molecule type" value="Genomic_DNA"/>
</dbReference>
<organism evidence="4 5">
    <name type="scientific">Microbacterium bandirmense</name>
    <dbReference type="NCBI Taxonomy" id="3122050"/>
    <lineage>
        <taxon>Bacteria</taxon>
        <taxon>Bacillati</taxon>
        <taxon>Actinomycetota</taxon>
        <taxon>Actinomycetes</taxon>
        <taxon>Micrococcales</taxon>
        <taxon>Microbacteriaceae</taxon>
        <taxon>Microbacterium</taxon>
    </lineage>
</organism>
<keyword evidence="1 4" id="KW-0328">Glycosyltransferase</keyword>
<dbReference type="SUPFAM" id="SSF53756">
    <property type="entry name" value="UDP-Glycosyltransferase/glycogen phosphorylase"/>
    <property type="match status" value="1"/>
</dbReference>
<evidence type="ECO:0000259" key="3">
    <source>
        <dbReference type="Pfam" id="PF13439"/>
    </source>
</evidence>
<comment type="caution">
    <text evidence="4">The sequence shown here is derived from an EMBL/GenBank/DDBJ whole genome shotgun (WGS) entry which is preliminary data.</text>
</comment>
<evidence type="ECO:0000256" key="2">
    <source>
        <dbReference type="ARBA" id="ARBA00022679"/>
    </source>
</evidence>
<reference evidence="4 5" key="1">
    <citation type="submission" date="2024-02" db="EMBL/GenBank/DDBJ databases">
        <authorList>
            <person name="Saticioglu I.B."/>
        </authorList>
    </citation>
    <scope>NUCLEOTIDE SEQUENCE [LARGE SCALE GENOMIC DNA]</scope>
    <source>
        <strain evidence="4 5">Mu-80</strain>
    </source>
</reference>
<dbReference type="Proteomes" id="UP001371224">
    <property type="component" value="Unassembled WGS sequence"/>
</dbReference>
<proteinExistence type="predicted"/>
<evidence type="ECO:0000256" key="1">
    <source>
        <dbReference type="ARBA" id="ARBA00022676"/>
    </source>
</evidence>
<sequence>MVDLRGVIHTITPGDHYSPRTGSAVPTVVHGLAAAALRAGDPRHAVVVDDSTYQPRYDSAEVLEYRGIARPTVRQQRLDMLRARLGRARRATLDYFEPIAARLEREPPAVVIAHNAPLMPHLLGHTDHDVVLYMHNQLLRTYARSEIAGALSSVKRIVCVSDALATETRALLPRVLRDRVRVVENAVDTTQFRPSLDPRPAGPLRVLFVGRVIADKGADVLLRAAAEFRADEITVRVVGSQGFDPHAVLSAHETELRRLAARMAPSVEFLPFTLRPDVPNLYRQSDVLVVPSRWPEPSGLTIGEGMATGLPVIASAVGGIPQVVGDAGVLVPPDDPIALAAALRRLLESTDERTRLGLAARARSETRSWDWAWGNLRAVLDAL</sequence>
<dbReference type="Pfam" id="PF13692">
    <property type="entry name" value="Glyco_trans_1_4"/>
    <property type="match status" value="1"/>
</dbReference>
<protein>
    <submittedName>
        <fullName evidence="4">Glycosyltransferase family 4 protein</fullName>
        <ecNumber evidence="4">2.4.-.-</ecNumber>
    </submittedName>
</protein>
<evidence type="ECO:0000313" key="5">
    <source>
        <dbReference type="Proteomes" id="UP001371224"/>
    </source>
</evidence>
<dbReference type="CDD" id="cd03801">
    <property type="entry name" value="GT4_PimA-like"/>
    <property type="match status" value="1"/>
</dbReference>
<evidence type="ECO:0000313" key="4">
    <source>
        <dbReference type="EMBL" id="MEJ1088238.1"/>
    </source>
</evidence>
<dbReference type="InterPro" id="IPR028098">
    <property type="entry name" value="Glyco_trans_4-like_N"/>
</dbReference>
<dbReference type="Gene3D" id="3.40.50.2000">
    <property type="entry name" value="Glycogen Phosphorylase B"/>
    <property type="match status" value="2"/>
</dbReference>